<evidence type="ECO:0000256" key="1">
    <source>
        <dbReference type="ARBA" id="ARBA00007240"/>
    </source>
</evidence>
<dbReference type="PANTHER" id="PTHR31268">
    <property type="match status" value="1"/>
</dbReference>
<dbReference type="PANTHER" id="PTHR31268:SF8">
    <property type="entry name" value="GALACTINOL--SUCROSE GALACTOSYLTRANSFERASE 4-RELATED"/>
    <property type="match status" value="1"/>
</dbReference>
<dbReference type="Pfam" id="PF05691">
    <property type="entry name" value="Raffinose_syn"/>
    <property type="match status" value="1"/>
</dbReference>
<dbReference type="InterPro" id="IPR008811">
    <property type="entry name" value="Glycosyl_hydrolases_36"/>
</dbReference>
<keyword evidence="2" id="KW-0119">Carbohydrate metabolism</keyword>
<evidence type="ECO:0000313" key="3">
    <source>
        <dbReference type="EMBL" id="OAY81761.1"/>
    </source>
</evidence>
<accession>A0A199VXT4</accession>
<comment type="caution">
    <text evidence="3">The sequence shown here is derived from an EMBL/GenBank/DDBJ whole genome shotgun (WGS) entry which is preliminary data.</text>
</comment>
<dbReference type="STRING" id="4615.A0A199VXT4"/>
<dbReference type="InterPro" id="IPR017853">
    <property type="entry name" value="GH"/>
</dbReference>
<dbReference type="AlphaFoldDB" id="A0A199VXT4"/>
<comment type="similarity">
    <text evidence="1">Belongs to the glycosyl hydrolases 36 family.</text>
</comment>
<proteinExistence type="inferred from homology"/>
<reference evidence="3 4" key="1">
    <citation type="journal article" date="2016" name="DNA Res.">
        <title>The draft genome of MD-2 pineapple using hybrid error correction of long reads.</title>
        <authorList>
            <person name="Redwan R.M."/>
            <person name="Saidin A."/>
            <person name="Kumar S.V."/>
        </authorList>
    </citation>
    <scope>NUCLEOTIDE SEQUENCE [LARGE SCALE GENOMIC DNA]</scope>
    <source>
        <strain evidence="4">cv. MD2</strain>
        <tissue evidence="3">Leaf</tissue>
    </source>
</reference>
<dbReference type="Proteomes" id="UP000092600">
    <property type="component" value="Unassembled WGS sequence"/>
</dbReference>
<dbReference type="SUPFAM" id="SSF51445">
    <property type="entry name" value="(Trans)glycosidases"/>
    <property type="match status" value="1"/>
</dbReference>
<dbReference type="EMBL" id="LSRQ01000610">
    <property type="protein sequence ID" value="OAY81761.1"/>
    <property type="molecule type" value="Genomic_DNA"/>
</dbReference>
<sequence>MSPSIAFLHCANPRKHHLRCIINRVKSQSHKGGFLGFMQKAPSDILMNSLGKFSGKRFLSIFRFKSWWSTMWVGNSSTDLQMETQWALIEVPKSCSYVLLLPIIEGKFRSSIHPGGDGEAVVCAESGSTAVKASSFAALVYVHVSDNPYNLMKEAYTAVRVYLNTFRLLEEKSLPSLIDMFGWCTWDALHFTVDLVGVWHGVKDFYEGGVQLRFLIIDDGWQSTKFDDESAIKDGKNEVSARAEGVAARPSMFEENDKFKKYKGESLLSPDAPPYDVKSTNKLKAKALELEQAQTAREKSVQSGVVDLSFFDTVMEGLKKELSGVEGVDDSSLDNEIIHTNCYSSEYQGLKAFVKDLRTRFRGLDDVYMWQALCGAWGGVSPSATSFDFDSKIVSARVSPCLAGTMFDGALVKCLRYGVGLVHPDQIARFYNSMHSYLASAGITGVKVDVIHMIELAGEEYGGRVELAKAYYKGLSESL</sequence>
<evidence type="ECO:0000256" key="2">
    <source>
        <dbReference type="ARBA" id="ARBA00023277"/>
    </source>
</evidence>
<protein>
    <submittedName>
        <fullName evidence="3">Stachyose synthase</fullName>
    </submittedName>
</protein>
<evidence type="ECO:0000313" key="4">
    <source>
        <dbReference type="Proteomes" id="UP000092600"/>
    </source>
</evidence>
<organism evidence="3 4">
    <name type="scientific">Ananas comosus</name>
    <name type="common">Pineapple</name>
    <name type="synonym">Ananas ananas</name>
    <dbReference type="NCBI Taxonomy" id="4615"/>
    <lineage>
        <taxon>Eukaryota</taxon>
        <taxon>Viridiplantae</taxon>
        <taxon>Streptophyta</taxon>
        <taxon>Embryophyta</taxon>
        <taxon>Tracheophyta</taxon>
        <taxon>Spermatophyta</taxon>
        <taxon>Magnoliopsida</taxon>
        <taxon>Liliopsida</taxon>
        <taxon>Poales</taxon>
        <taxon>Bromeliaceae</taxon>
        <taxon>Bromelioideae</taxon>
        <taxon>Ananas</taxon>
    </lineage>
</organism>
<gene>
    <name evidence="3" type="ORF">ACMD2_05817</name>
</gene>
<name>A0A199VXT4_ANACO</name>